<dbReference type="Proteomes" id="UP000230282">
    <property type="component" value="Unassembled WGS sequence"/>
</dbReference>
<comment type="caution">
    <text evidence="1">The sequence shown here is derived from an EMBL/GenBank/DDBJ whole genome shotgun (WGS) entry which is preliminary data.</text>
</comment>
<dbReference type="EMBL" id="PHGZ01000008">
    <property type="protein sequence ID" value="PJG83430.1"/>
    <property type="molecule type" value="Genomic_DNA"/>
</dbReference>
<protein>
    <submittedName>
        <fullName evidence="1">Uncharacterized protein</fullName>
    </submittedName>
</protein>
<proteinExistence type="predicted"/>
<keyword evidence="2" id="KW-1185">Reference proteome</keyword>
<dbReference type="AlphaFoldDB" id="A0A2M8RX17"/>
<gene>
    <name evidence="1" type="ORF">CVP04_04715</name>
</gene>
<accession>A0A2M8RX17</accession>
<name>A0A2M8RX17_9PAST</name>
<organism evidence="1 2">
    <name type="scientific">Caviibacterium pharyngocola</name>
    <dbReference type="NCBI Taxonomy" id="28159"/>
    <lineage>
        <taxon>Bacteria</taxon>
        <taxon>Pseudomonadati</taxon>
        <taxon>Pseudomonadota</taxon>
        <taxon>Gammaproteobacteria</taxon>
        <taxon>Pasteurellales</taxon>
        <taxon>Pasteurellaceae</taxon>
        <taxon>Caviibacterium</taxon>
    </lineage>
</organism>
<sequence length="64" mass="7465">MNTEFGGNTGAGEDDDFRKIICYFLLLDFDLKRIIKRIPIICGAETEIENIFYFKLIEIFCHSL</sequence>
<evidence type="ECO:0000313" key="2">
    <source>
        <dbReference type="Proteomes" id="UP000230282"/>
    </source>
</evidence>
<evidence type="ECO:0000313" key="1">
    <source>
        <dbReference type="EMBL" id="PJG83430.1"/>
    </source>
</evidence>
<reference evidence="1 2" key="1">
    <citation type="submission" date="2017-11" db="EMBL/GenBank/DDBJ databases">
        <title>Reclassification of Bisgaard taxon 5 as Caviibacterium pharyngocola gen. nov., sp. nov.</title>
        <authorList>
            <person name="Christensen H."/>
        </authorList>
    </citation>
    <scope>NUCLEOTIDE SEQUENCE [LARGE SCALE GENOMIC DNA]</scope>
    <source>
        <strain evidence="1 2">7_3</strain>
    </source>
</reference>